<feature type="compositionally biased region" description="Polar residues" evidence="1">
    <location>
        <begin position="18"/>
        <end position="27"/>
    </location>
</feature>
<dbReference type="EMBL" id="CP017708">
    <property type="protein sequence ID" value="AOY80280.1"/>
    <property type="molecule type" value="Genomic_DNA"/>
</dbReference>
<gene>
    <name evidence="3" type="ORF">BJP36_10460</name>
</gene>
<proteinExistence type="predicted"/>
<evidence type="ECO:0000313" key="4">
    <source>
        <dbReference type="Proteomes" id="UP000176944"/>
    </source>
</evidence>
<protein>
    <submittedName>
        <fullName evidence="3">Uncharacterized protein</fullName>
    </submittedName>
</protein>
<organism evidence="3 4">
    <name type="scientific">Moorena producens (strain JHB)</name>
    <dbReference type="NCBI Taxonomy" id="1454205"/>
    <lineage>
        <taxon>Bacteria</taxon>
        <taxon>Bacillati</taxon>
        <taxon>Cyanobacteriota</taxon>
        <taxon>Cyanophyceae</taxon>
        <taxon>Coleofasciculales</taxon>
        <taxon>Coleofasciculaceae</taxon>
        <taxon>Moorena</taxon>
    </lineage>
</organism>
<evidence type="ECO:0000256" key="2">
    <source>
        <dbReference type="SAM" id="Phobius"/>
    </source>
</evidence>
<sequence>MILNKIYSMTKLRSKLTKTNTQVPMTQTEKHPRKRQKRPWWKKPLDNSIFQNIVNSTGNEFEQEDSLTLKLFMILIILISFFILPFLTQFLDFQ</sequence>
<evidence type="ECO:0000256" key="1">
    <source>
        <dbReference type="SAM" id="MobiDB-lite"/>
    </source>
</evidence>
<dbReference type="AlphaFoldDB" id="A0A1D9FYN1"/>
<keyword evidence="2" id="KW-1133">Transmembrane helix</keyword>
<keyword evidence="2" id="KW-0472">Membrane</keyword>
<keyword evidence="2" id="KW-0812">Transmembrane</keyword>
<evidence type="ECO:0000313" key="3">
    <source>
        <dbReference type="EMBL" id="AOY80280.1"/>
    </source>
</evidence>
<name>A0A1D9FYN1_MOOP1</name>
<reference evidence="4" key="1">
    <citation type="submission" date="2016-10" db="EMBL/GenBank/DDBJ databases">
        <title>Comparative genomics uncovers the prolific and rare metabolic potential of the cyanobacterial genus Moorea.</title>
        <authorList>
            <person name="Leao T."/>
            <person name="Castelao G."/>
            <person name="Korobeynikov A."/>
            <person name="Monroe E.A."/>
            <person name="Podell S."/>
            <person name="Glukhov E."/>
            <person name="Allen E."/>
            <person name="Gerwick W.H."/>
            <person name="Gerwick L."/>
        </authorList>
    </citation>
    <scope>NUCLEOTIDE SEQUENCE [LARGE SCALE GENOMIC DNA]</scope>
    <source>
        <strain evidence="4">JHB</strain>
    </source>
</reference>
<feature type="transmembrane region" description="Helical" evidence="2">
    <location>
        <begin position="71"/>
        <end position="91"/>
    </location>
</feature>
<dbReference type="Proteomes" id="UP000176944">
    <property type="component" value="Chromosome"/>
</dbReference>
<feature type="region of interest" description="Disordered" evidence="1">
    <location>
        <begin position="18"/>
        <end position="38"/>
    </location>
</feature>
<accession>A0A1D9FYN1</accession>